<reference evidence="2" key="1">
    <citation type="submission" date="2019-05" db="EMBL/GenBank/DDBJ databases">
        <title>Flavobacterium profundi sp. nov., isolated from a deep-sea seamount.</title>
        <authorList>
            <person name="Zhang D.-C."/>
        </authorList>
    </citation>
    <scope>NUCLEOTIDE SEQUENCE [LARGE SCALE GENOMIC DNA]</scope>
    <source>
        <strain evidence="2">EC11</strain>
    </source>
</reference>
<organism evidence="1 2">
    <name type="scientific">Flavobacterium jejuense</name>
    <dbReference type="NCBI Taxonomy" id="1544455"/>
    <lineage>
        <taxon>Bacteria</taxon>
        <taxon>Pseudomonadati</taxon>
        <taxon>Bacteroidota</taxon>
        <taxon>Flavobacteriia</taxon>
        <taxon>Flavobacteriales</taxon>
        <taxon>Flavobacteriaceae</taxon>
        <taxon>Flavobacterium</taxon>
    </lineage>
</organism>
<dbReference type="RefSeq" id="WP_140959217.1">
    <property type="nucleotide sequence ID" value="NZ_VEVQ02000001.1"/>
</dbReference>
<protein>
    <submittedName>
        <fullName evidence="1">Uncharacterized protein</fullName>
    </submittedName>
</protein>
<evidence type="ECO:0000313" key="1">
    <source>
        <dbReference type="EMBL" id="NHN24296.1"/>
    </source>
</evidence>
<proteinExistence type="predicted"/>
<reference evidence="1 2" key="3">
    <citation type="submission" date="2020-02" db="EMBL/GenBank/DDBJ databases">
        <title>Flavobacterium profundi sp. nov., isolated from a deep-sea seamount.</title>
        <authorList>
            <person name="Zhang D.-C."/>
        </authorList>
    </citation>
    <scope>NUCLEOTIDE SEQUENCE [LARGE SCALE GENOMIC DNA]</scope>
    <source>
        <strain evidence="1 2">EC11</strain>
    </source>
</reference>
<keyword evidence="2" id="KW-1185">Reference proteome</keyword>
<gene>
    <name evidence="1" type="ORF">FIA58_001295</name>
</gene>
<sequence length="122" mass="14491">MCKIGFNQKKLIRDVFSGIKDYAIFSIKENIPIFLKADNKTPKNVEFVIYCYSYKNHREFMIKLKELESKNIDLDVVTISIKINTKKEKIALQSLEMRLKELIRIVKVNKFHVFSLDKINQY</sequence>
<comment type="caution">
    <text evidence="1">The sequence shown here is derived from an EMBL/GenBank/DDBJ whole genome shotgun (WGS) entry which is preliminary data.</text>
</comment>
<reference evidence="1 2" key="2">
    <citation type="submission" date="2019-05" db="EMBL/GenBank/DDBJ databases">
        <authorList>
            <person name="Lianzixin W."/>
        </authorList>
    </citation>
    <scope>NUCLEOTIDE SEQUENCE [LARGE SCALE GENOMIC DNA]</scope>
    <source>
        <strain evidence="1 2">EC11</strain>
    </source>
</reference>
<evidence type="ECO:0000313" key="2">
    <source>
        <dbReference type="Proteomes" id="UP000817854"/>
    </source>
</evidence>
<accession>A0ABX0IQ97</accession>
<name>A0ABX0IQ97_9FLAO</name>
<dbReference type="EMBL" id="VEVQ02000001">
    <property type="protein sequence ID" value="NHN24296.1"/>
    <property type="molecule type" value="Genomic_DNA"/>
</dbReference>
<dbReference type="Proteomes" id="UP000817854">
    <property type="component" value="Unassembled WGS sequence"/>
</dbReference>